<evidence type="ECO:0000313" key="2">
    <source>
        <dbReference type="Proteomes" id="UP000031549"/>
    </source>
</evidence>
<dbReference type="RefSeq" id="WP_039753548.1">
    <property type="nucleotide sequence ID" value="NZ_JTCM02000060.1"/>
</dbReference>
<evidence type="ECO:0000313" key="1">
    <source>
        <dbReference type="EMBL" id="NEU75154.1"/>
    </source>
</evidence>
<proteinExistence type="predicted"/>
<name>A0A846HET3_9CYAN</name>
<organism evidence="1 2">
    <name type="scientific">Hassallia byssoidea VB512170</name>
    <dbReference type="NCBI Taxonomy" id="1304833"/>
    <lineage>
        <taxon>Bacteria</taxon>
        <taxon>Bacillati</taxon>
        <taxon>Cyanobacteriota</taxon>
        <taxon>Cyanophyceae</taxon>
        <taxon>Nostocales</taxon>
        <taxon>Tolypothrichaceae</taxon>
        <taxon>Hassallia</taxon>
    </lineage>
</organism>
<protein>
    <submittedName>
        <fullName evidence="1">Cyanoexosortase A system-associated protein</fullName>
    </submittedName>
</protein>
<accession>A0A846HET3</accession>
<gene>
    <name evidence="1" type="ORF">PI95_021980</name>
</gene>
<reference evidence="1 2" key="1">
    <citation type="journal article" date="2015" name="Genome Announc.">
        <title>Draft Genome Sequence of Cyanobacterium Hassallia byssoidea Strain VB512170, Isolated from Monuments in India.</title>
        <authorList>
            <person name="Singh D."/>
            <person name="Chandrababunaidu M.M."/>
            <person name="Panda A."/>
            <person name="Sen D."/>
            <person name="Bhattacharyya S."/>
            <person name="Adhikary S.P."/>
            <person name="Tripathy S."/>
        </authorList>
    </citation>
    <scope>NUCLEOTIDE SEQUENCE [LARGE SCALE GENOMIC DNA]</scope>
    <source>
        <strain evidence="1 2">VB512170</strain>
    </source>
</reference>
<comment type="caution">
    <text evidence="1">The sequence shown here is derived from an EMBL/GenBank/DDBJ whole genome shotgun (WGS) entry which is preliminary data.</text>
</comment>
<sequence length="217" mass="25393">MIIWKQFRLPLLALTFSGVFLVLGKVILFPKAEKSTLTPLVFLDAVPLSEWQLNTKYSQPTLTKKDSNLIAQKHYQYIQKDQSLNIEMRYVTIFDVNKLIKEYTSISSSPVVRQQDKVGYYGLGVDKGRAYLSACINPQGSSTFTYQQFIQNRSLYDRPTERLLPWLLGKKPIEDKRCLWAHLSITVQNSTPEAAYKKLENAWFFWHQWWQPHFPKL</sequence>
<dbReference type="NCBIfam" id="TIGR04153">
    <property type="entry name" value="cyanosortA_assc"/>
    <property type="match status" value="1"/>
</dbReference>
<keyword evidence="2" id="KW-1185">Reference proteome</keyword>
<dbReference type="AlphaFoldDB" id="A0A846HET3"/>
<dbReference type="Proteomes" id="UP000031549">
    <property type="component" value="Unassembled WGS sequence"/>
</dbReference>
<dbReference type="EMBL" id="JTCM02000060">
    <property type="protein sequence ID" value="NEU75154.1"/>
    <property type="molecule type" value="Genomic_DNA"/>
</dbReference>
<dbReference type="InterPro" id="IPR026411">
    <property type="entry name" value="Cyanosort_A_assoc"/>
</dbReference>